<sequence>MGVAADHDVDRAVEFFHNVDDGPGDAGAFIVVAGRKTAFVDQHDDGLDATRLQFGDQRVDGVGLVAEFKTRRADRRNDIGRALQGQADKGDRNPVKFPDLVGRKKSLAGILLDRGGRKVVEFRASERMRPLTCVDRVAAAILHP</sequence>
<name>A0A1J5P330_9ZZZZ</name>
<gene>
    <name evidence="1" type="ORF">GALL_528820</name>
</gene>
<dbReference type="EMBL" id="MLJW01007229">
    <property type="protein sequence ID" value="OIQ65558.1"/>
    <property type="molecule type" value="Genomic_DNA"/>
</dbReference>
<comment type="caution">
    <text evidence="1">The sequence shown here is derived from an EMBL/GenBank/DDBJ whole genome shotgun (WGS) entry which is preliminary data.</text>
</comment>
<accession>A0A1J5P330</accession>
<proteinExistence type="predicted"/>
<evidence type="ECO:0000313" key="1">
    <source>
        <dbReference type="EMBL" id="OIQ65558.1"/>
    </source>
</evidence>
<protein>
    <submittedName>
        <fullName evidence="1">Uncharacterized protein</fullName>
    </submittedName>
</protein>
<organism evidence="1">
    <name type="scientific">mine drainage metagenome</name>
    <dbReference type="NCBI Taxonomy" id="410659"/>
    <lineage>
        <taxon>unclassified sequences</taxon>
        <taxon>metagenomes</taxon>
        <taxon>ecological metagenomes</taxon>
    </lineage>
</organism>
<dbReference type="AlphaFoldDB" id="A0A1J5P330"/>
<reference evidence="1" key="1">
    <citation type="submission" date="2016-10" db="EMBL/GenBank/DDBJ databases">
        <title>Sequence of Gallionella enrichment culture.</title>
        <authorList>
            <person name="Poehlein A."/>
            <person name="Muehling M."/>
            <person name="Daniel R."/>
        </authorList>
    </citation>
    <scope>NUCLEOTIDE SEQUENCE</scope>
</reference>